<dbReference type="InterPro" id="IPR042229">
    <property type="entry name" value="Listeria/Bacterioides_rpt_sf"/>
</dbReference>
<keyword evidence="4" id="KW-0378">Hydrolase</keyword>
<dbReference type="InterPro" id="IPR051202">
    <property type="entry name" value="Peptidase_C40"/>
</dbReference>
<dbReference type="Pfam" id="PF02368">
    <property type="entry name" value="Big_2"/>
    <property type="match status" value="1"/>
</dbReference>
<dbReference type="PANTHER" id="PTHR47053:SF1">
    <property type="entry name" value="MUREIN DD-ENDOPEPTIDASE MEPH-RELATED"/>
    <property type="match status" value="1"/>
</dbReference>
<feature type="signal peptide" evidence="6">
    <location>
        <begin position="1"/>
        <end position="34"/>
    </location>
</feature>
<evidence type="ECO:0000256" key="2">
    <source>
        <dbReference type="ARBA" id="ARBA00007074"/>
    </source>
</evidence>
<comment type="caution">
    <text evidence="8">The sequence shown here is derived from an EMBL/GenBank/DDBJ whole genome shotgun (WGS) entry which is preliminary data.</text>
</comment>
<comment type="similarity">
    <text evidence="2">Belongs to the peptidase C40 family.</text>
</comment>
<evidence type="ECO:0000259" key="7">
    <source>
        <dbReference type="PROSITE" id="PS51935"/>
    </source>
</evidence>
<dbReference type="PROSITE" id="PS51935">
    <property type="entry name" value="NLPC_P60"/>
    <property type="match status" value="1"/>
</dbReference>
<keyword evidence="9" id="KW-1185">Reference proteome</keyword>
<proteinExistence type="inferred from homology"/>
<dbReference type="InterPro" id="IPR000064">
    <property type="entry name" value="NLP_P60_dom"/>
</dbReference>
<dbReference type="Gene3D" id="2.60.40.4270">
    <property type="entry name" value="Listeria-Bacteroides repeat domain"/>
    <property type="match status" value="1"/>
</dbReference>
<dbReference type="SUPFAM" id="SSF49373">
    <property type="entry name" value="Invasin/intimin cell-adhesion fragments"/>
    <property type="match status" value="1"/>
</dbReference>
<dbReference type="Pfam" id="PF00877">
    <property type="entry name" value="NLPC_P60"/>
    <property type="match status" value="1"/>
</dbReference>
<comment type="subcellular location">
    <subcellularLocation>
        <location evidence="1">Cell envelope</location>
    </subcellularLocation>
</comment>
<dbReference type="InterPro" id="IPR038765">
    <property type="entry name" value="Papain-like_cys_pep_sf"/>
</dbReference>
<dbReference type="NCBIfam" id="TIGR02543">
    <property type="entry name" value="List_Bact_rpt"/>
    <property type="match status" value="1"/>
</dbReference>
<dbReference type="EMBL" id="JACOOS010000012">
    <property type="protein sequence ID" value="MBC5678056.1"/>
    <property type="molecule type" value="Genomic_DNA"/>
</dbReference>
<evidence type="ECO:0000256" key="4">
    <source>
        <dbReference type="ARBA" id="ARBA00022801"/>
    </source>
</evidence>
<evidence type="ECO:0000313" key="8">
    <source>
        <dbReference type="EMBL" id="MBC5678056.1"/>
    </source>
</evidence>
<dbReference type="InterPro" id="IPR013378">
    <property type="entry name" value="InlB-like_B-rpt"/>
</dbReference>
<name>A0ABR7FS75_9FIRM</name>
<keyword evidence="3" id="KW-0645">Protease</keyword>
<accession>A0ABR7FS75</accession>
<reference evidence="8 9" key="1">
    <citation type="submission" date="2020-08" db="EMBL/GenBank/DDBJ databases">
        <title>Genome public.</title>
        <authorList>
            <person name="Liu C."/>
            <person name="Sun Q."/>
        </authorList>
    </citation>
    <scope>NUCLEOTIDE SEQUENCE [LARGE SCALE GENOMIC DNA]</scope>
    <source>
        <strain evidence="8 9">NSJ-7</strain>
    </source>
</reference>
<evidence type="ECO:0000256" key="6">
    <source>
        <dbReference type="SAM" id="SignalP"/>
    </source>
</evidence>
<dbReference type="Pfam" id="PF09479">
    <property type="entry name" value="Flg_new"/>
    <property type="match status" value="1"/>
</dbReference>
<dbReference type="InterPro" id="IPR008964">
    <property type="entry name" value="Invasin/intimin_cell_adhesion"/>
</dbReference>
<dbReference type="InterPro" id="IPR003343">
    <property type="entry name" value="Big_2"/>
</dbReference>
<sequence length="415" mass="46259">MSCRRRRELRSYKKYITVWAMALTMAAASVPVSAAPAESGSTEDIQKNIGQKESYQVRFDGAGGTVREAVRQIEAGELISEPETPVRNGYVFKGWSDQSGGQTGYWNFSADEMPRRDLILTAVWEKEYTLDRPHVTVAVSAQAKVGVRESSSPRAVWKSGDERIATVDSSGNVRGKAAGRTYVQAIVGSQVVTAGVQVTNPYLSKSSGTVAKNRTAKIPIRGLSSTSRSSVSVSGSRAKVYIQDNQLVIYPKKRGITWFYVKIDGKQKTYKAEVTSYKAVKAIAKAKKAKGCRYSQPKRMRKGYYDCSSLIWRCYKPYGIHFGSRSYAPVAASEAKYMKRHKKVVSYKRVKAQKLLPGDVIFYSYTRNGRYRNISHVALYIGNGRIIHAANRRVGVVEAKYKYTKCIKMIARPAK</sequence>
<keyword evidence="5" id="KW-0788">Thiol protease</keyword>
<organism evidence="8 9">
    <name type="scientific">Anaerostipes hominis</name>
    <name type="common">ex Liu et al. 2021</name>
    <dbReference type="NCBI Taxonomy" id="2763018"/>
    <lineage>
        <taxon>Bacteria</taxon>
        <taxon>Bacillati</taxon>
        <taxon>Bacillota</taxon>
        <taxon>Clostridia</taxon>
        <taxon>Lachnospirales</taxon>
        <taxon>Lachnospiraceae</taxon>
        <taxon>Anaerostipes</taxon>
    </lineage>
</organism>
<feature type="chain" id="PRO_5045242805" evidence="6">
    <location>
        <begin position="35"/>
        <end position="415"/>
    </location>
</feature>
<dbReference type="PANTHER" id="PTHR47053">
    <property type="entry name" value="MUREIN DD-ENDOPEPTIDASE MEPH-RELATED"/>
    <property type="match status" value="1"/>
</dbReference>
<dbReference type="Proteomes" id="UP000635828">
    <property type="component" value="Unassembled WGS sequence"/>
</dbReference>
<evidence type="ECO:0000256" key="1">
    <source>
        <dbReference type="ARBA" id="ARBA00004196"/>
    </source>
</evidence>
<evidence type="ECO:0000256" key="5">
    <source>
        <dbReference type="ARBA" id="ARBA00022807"/>
    </source>
</evidence>
<protein>
    <submittedName>
        <fullName evidence="8">InlB B-repeat-containing protein</fullName>
    </submittedName>
</protein>
<feature type="domain" description="NlpC/P60" evidence="7">
    <location>
        <begin position="276"/>
        <end position="415"/>
    </location>
</feature>
<keyword evidence="6" id="KW-0732">Signal</keyword>
<evidence type="ECO:0000313" key="9">
    <source>
        <dbReference type="Proteomes" id="UP000635828"/>
    </source>
</evidence>
<evidence type="ECO:0000256" key="3">
    <source>
        <dbReference type="ARBA" id="ARBA00022670"/>
    </source>
</evidence>
<dbReference type="SUPFAM" id="SSF54001">
    <property type="entry name" value="Cysteine proteinases"/>
    <property type="match status" value="1"/>
</dbReference>
<dbReference type="Gene3D" id="2.60.40.1080">
    <property type="match status" value="1"/>
</dbReference>
<dbReference type="Gene3D" id="3.90.1720.10">
    <property type="entry name" value="endopeptidase domain like (from Nostoc punctiforme)"/>
    <property type="match status" value="1"/>
</dbReference>
<gene>
    <name evidence="8" type="ORF">H8S22_10705</name>
</gene>